<dbReference type="Proteomes" id="UP000821845">
    <property type="component" value="Chromosome 1"/>
</dbReference>
<evidence type="ECO:0000313" key="2">
    <source>
        <dbReference type="Proteomes" id="UP000821845"/>
    </source>
</evidence>
<sequence>MARPVRMLSCRHLLLATGVALLAAAGVSFACHDLDFFRSKQDCTHTFEHEFRRSYDEYHNDHERSREIACCALMRANECIRRLYQRKQCQDSGSDILAHFARKASAKDCESFDYRPCGSGASTISASAALLAALLALVVNKSS</sequence>
<keyword evidence="2" id="KW-1185">Reference proteome</keyword>
<gene>
    <name evidence="1" type="ORF">HPB50_021136</name>
</gene>
<accession>A0ACB7TLS9</accession>
<comment type="caution">
    <text evidence="1">The sequence shown here is derived from an EMBL/GenBank/DDBJ whole genome shotgun (WGS) entry which is preliminary data.</text>
</comment>
<proteinExistence type="predicted"/>
<reference evidence="1" key="1">
    <citation type="submission" date="2020-05" db="EMBL/GenBank/DDBJ databases">
        <title>Large-scale comparative analyses of tick genomes elucidate their genetic diversity and vector capacities.</title>
        <authorList>
            <person name="Jia N."/>
            <person name="Wang J."/>
            <person name="Shi W."/>
            <person name="Du L."/>
            <person name="Sun Y."/>
            <person name="Zhan W."/>
            <person name="Jiang J."/>
            <person name="Wang Q."/>
            <person name="Zhang B."/>
            <person name="Ji P."/>
            <person name="Sakyi L.B."/>
            <person name="Cui X."/>
            <person name="Yuan T."/>
            <person name="Jiang B."/>
            <person name="Yang W."/>
            <person name="Lam T.T.-Y."/>
            <person name="Chang Q."/>
            <person name="Ding S."/>
            <person name="Wang X."/>
            <person name="Zhu J."/>
            <person name="Ruan X."/>
            <person name="Zhao L."/>
            <person name="Wei J."/>
            <person name="Que T."/>
            <person name="Du C."/>
            <person name="Cheng J."/>
            <person name="Dai P."/>
            <person name="Han X."/>
            <person name="Huang E."/>
            <person name="Gao Y."/>
            <person name="Liu J."/>
            <person name="Shao H."/>
            <person name="Ye R."/>
            <person name="Li L."/>
            <person name="Wei W."/>
            <person name="Wang X."/>
            <person name="Wang C."/>
            <person name="Yang T."/>
            <person name="Huo Q."/>
            <person name="Li W."/>
            <person name="Guo W."/>
            <person name="Chen H."/>
            <person name="Zhou L."/>
            <person name="Ni X."/>
            <person name="Tian J."/>
            <person name="Zhou Y."/>
            <person name="Sheng Y."/>
            <person name="Liu T."/>
            <person name="Pan Y."/>
            <person name="Xia L."/>
            <person name="Li J."/>
            <person name="Zhao F."/>
            <person name="Cao W."/>
        </authorList>
    </citation>
    <scope>NUCLEOTIDE SEQUENCE</scope>
    <source>
        <strain evidence="1">Hyas-2018</strain>
    </source>
</reference>
<organism evidence="1 2">
    <name type="scientific">Hyalomma asiaticum</name>
    <name type="common">Tick</name>
    <dbReference type="NCBI Taxonomy" id="266040"/>
    <lineage>
        <taxon>Eukaryota</taxon>
        <taxon>Metazoa</taxon>
        <taxon>Ecdysozoa</taxon>
        <taxon>Arthropoda</taxon>
        <taxon>Chelicerata</taxon>
        <taxon>Arachnida</taxon>
        <taxon>Acari</taxon>
        <taxon>Parasitiformes</taxon>
        <taxon>Ixodida</taxon>
        <taxon>Ixodoidea</taxon>
        <taxon>Ixodidae</taxon>
        <taxon>Hyalomminae</taxon>
        <taxon>Hyalomma</taxon>
    </lineage>
</organism>
<name>A0ACB7TLS9_HYAAI</name>
<dbReference type="EMBL" id="CM023481">
    <property type="protein sequence ID" value="KAH6947760.1"/>
    <property type="molecule type" value="Genomic_DNA"/>
</dbReference>
<protein>
    <submittedName>
        <fullName evidence="1">Uncharacterized protein</fullName>
    </submittedName>
</protein>
<evidence type="ECO:0000313" key="1">
    <source>
        <dbReference type="EMBL" id="KAH6947760.1"/>
    </source>
</evidence>